<dbReference type="HOGENOM" id="CLU_3398554_0_0_12"/>
<evidence type="ECO:0000313" key="1">
    <source>
        <dbReference type="EMBL" id="ADK83109.1"/>
    </source>
</evidence>
<dbReference type="Proteomes" id="UP000002318">
    <property type="component" value="Chromosome"/>
</dbReference>
<gene>
    <name evidence="1" type="ordered locus">Spirs_4025</name>
</gene>
<accession>E1R9E0</accession>
<reference evidence="1 2" key="1">
    <citation type="journal article" date="2010" name="Stand. Genomic Sci.">
        <title>Complete genome sequence of Spirochaeta smaragdinae type strain (SEBR 4228).</title>
        <authorList>
            <person name="Mavromatis K."/>
            <person name="Yasawong M."/>
            <person name="Chertkov O."/>
            <person name="Lapidus A."/>
            <person name="Lucas S."/>
            <person name="Nolan M."/>
            <person name="Del Rio T.G."/>
            <person name="Tice H."/>
            <person name="Cheng J.F."/>
            <person name="Pitluck S."/>
            <person name="Liolios K."/>
            <person name="Ivanova N."/>
            <person name="Tapia R."/>
            <person name="Han C."/>
            <person name="Bruce D."/>
            <person name="Goodwin L."/>
            <person name="Pati A."/>
            <person name="Chen A."/>
            <person name="Palaniappan K."/>
            <person name="Land M."/>
            <person name="Hauser L."/>
            <person name="Chang Y.J."/>
            <person name="Jeffries C.D."/>
            <person name="Detter J.C."/>
            <person name="Rohde M."/>
            <person name="Brambilla E."/>
            <person name="Spring S."/>
            <person name="Goker M."/>
            <person name="Sikorski J."/>
            <person name="Woyke T."/>
            <person name="Bristow J."/>
            <person name="Eisen J.A."/>
            <person name="Markowitz V."/>
            <person name="Hugenholtz P."/>
            <person name="Klenk H.P."/>
            <person name="Kyrpides N.C."/>
        </authorList>
    </citation>
    <scope>NUCLEOTIDE SEQUENCE [LARGE SCALE GENOMIC DNA]</scope>
    <source>
        <strain evidence="2">DSM 11293 / JCM 15392 / SEBR 4228</strain>
    </source>
</reference>
<sequence length="31" mass="3588">MDKMFVMCRQILTGPTILFVTISPYPCLQIQ</sequence>
<dbReference type="AlphaFoldDB" id="E1R9E0"/>
<dbReference type="EMBL" id="CP002116">
    <property type="protein sequence ID" value="ADK83109.1"/>
    <property type="molecule type" value="Genomic_DNA"/>
</dbReference>
<proteinExistence type="predicted"/>
<protein>
    <submittedName>
        <fullName evidence="1">Uncharacterized protein</fullName>
    </submittedName>
</protein>
<dbReference type="STRING" id="573413.Spirs_4025"/>
<organism evidence="1 2">
    <name type="scientific">Sediminispirochaeta smaragdinae (strain DSM 11293 / JCM 15392 / SEBR 4228)</name>
    <name type="common">Spirochaeta smaragdinae</name>
    <dbReference type="NCBI Taxonomy" id="573413"/>
    <lineage>
        <taxon>Bacteria</taxon>
        <taxon>Pseudomonadati</taxon>
        <taxon>Spirochaetota</taxon>
        <taxon>Spirochaetia</taxon>
        <taxon>Spirochaetales</taxon>
        <taxon>Spirochaetaceae</taxon>
        <taxon>Sediminispirochaeta</taxon>
    </lineage>
</organism>
<evidence type="ECO:0000313" key="2">
    <source>
        <dbReference type="Proteomes" id="UP000002318"/>
    </source>
</evidence>
<keyword evidence="2" id="KW-1185">Reference proteome</keyword>
<name>E1R9E0_SEDSS</name>
<dbReference type="KEGG" id="ssm:Spirs_4025"/>